<keyword evidence="4" id="KW-1185">Reference proteome</keyword>
<dbReference type="EMBL" id="JACHIM010000004">
    <property type="protein sequence ID" value="MBB5073943.1"/>
    <property type="molecule type" value="Genomic_DNA"/>
</dbReference>
<evidence type="ECO:0000313" key="4">
    <source>
        <dbReference type="Proteomes" id="UP000561417"/>
    </source>
</evidence>
<dbReference type="SMART" id="SM00869">
    <property type="entry name" value="Autotransporter"/>
    <property type="match status" value="1"/>
</dbReference>
<organism evidence="3 4">
    <name type="scientific">Bartonella callosciuri</name>
    <dbReference type="NCBI Taxonomy" id="686223"/>
    <lineage>
        <taxon>Bacteria</taxon>
        <taxon>Pseudomonadati</taxon>
        <taxon>Pseudomonadota</taxon>
        <taxon>Alphaproteobacteria</taxon>
        <taxon>Hyphomicrobiales</taxon>
        <taxon>Bartonellaceae</taxon>
        <taxon>Bartonella</taxon>
    </lineage>
</organism>
<dbReference type="Proteomes" id="UP000561417">
    <property type="component" value="Unassembled WGS sequence"/>
</dbReference>
<keyword evidence="1" id="KW-0732">Signal</keyword>
<dbReference type="SUPFAM" id="SSF103515">
    <property type="entry name" value="Autotransporter"/>
    <property type="match status" value="1"/>
</dbReference>
<dbReference type="SUPFAM" id="SSF51126">
    <property type="entry name" value="Pectin lyase-like"/>
    <property type="match status" value="1"/>
</dbReference>
<dbReference type="InterPro" id="IPR005546">
    <property type="entry name" value="Autotransporte_beta"/>
</dbReference>
<dbReference type="PROSITE" id="PS51208">
    <property type="entry name" value="AUTOTRANSPORTER"/>
    <property type="match status" value="1"/>
</dbReference>
<evidence type="ECO:0000313" key="3">
    <source>
        <dbReference type="EMBL" id="MBB5073943.1"/>
    </source>
</evidence>
<protein>
    <submittedName>
        <fullName evidence="3">Outer membrane autotransporter protein</fullName>
    </submittedName>
</protein>
<dbReference type="NCBIfam" id="TIGR01414">
    <property type="entry name" value="autotrans_barl"/>
    <property type="match status" value="1"/>
</dbReference>
<comment type="caution">
    <text evidence="3">The sequence shown here is derived from an EMBL/GenBank/DDBJ whole genome shotgun (WGS) entry which is preliminary data.</text>
</comment>
<dbReference type="RefSeq" id="WP_183228939.1">
    <property type="nucleotide sequence ID" value="NZ_JACHIM010000004.1"/>
</dbReference>
<gene>
    <name evidence="3" type="ORF">HNQ69_001076</name>
</gene>
<name>A0A840NVI6_9HYPH</name>
<dbReference type="InterPro" id="IPR036709">
    <property type="entry name" value="Autotransporte_beta_dom_sf"/>
</dbReference>
<dbReference type="Gene3D" id="2.40.128.130">
    <property type="entry name" value="Autotransporter beta-domain"/>
    <property type="match status" value="1"/>
</dbReference>
<feature type="chain" id="PRO_5032452956" evidence="1">
    <location>
        <begin position="28"/>
        <end position="899"/>
    </location>
</feature>
<dbReference type="InterPro" id="IPR012332">
    <property type="entry name" value="Autotransporter_pectin_lyase_C"/>
</dbReference>
<accession>A0A840NVI6</accession>
<feature type="domain" description="Autotransporter" evidence="2">
    <location>
        <begin position="622"/>
        <end position="899"/>
    </location>
</feature>
<reference evidence="3 4" key="1">
    <citation type="submission" date="2020-08" db="EMBL/GenBank/DDBJ databases">
        <title>Genomic Encyclopedia of Type Strains, Phase IV (KMG-IV): sequencing the most valuable type-strain genomes for metagenomic binning, comparative biology and taxonomic classification.</title>
        <authorList>
            <person name="Goeker M."/>
        </authorList>
    </citation>
    <scope>NUCLEOTIDE SEQUENCE [LARGE SCALE GENOMIC DNA]</scope>
    <source>
        <strain evidence="3 4">DSM 28538</strain>
    </source>
</reference>
<dbReference type="AlphaFoldDB" id="A0A840NVI6"/>
<evidence type="ECO:0000259" key="2">
    <source>
        <dbReference type="PROSITE" id="PS51208"/>
    </source>
</evidence>
<proteinExistence type="predicted"/>
<feature type="signal peptide" evidence="1">
    <location>
        <begin position="1"/>
        <end position="27"/>
    </location>
</feature>
<dbReference type="Pfam" id="PF03797">
    <property type="entry name" value="Autotransporter"/>
    <property type="match status" value="1"/>
</dbReference>
<dbReference type="InterPro" id="IPR006315">
    <property type="entry name" value="OM_autotransptr_brl_dom"/>
</dbReference>
<dbReference type="Gene3D" id="2.160.20.20">
    <property type="match status" value="1"/>
</dbReference>
<dbReference type="GO" id="GO:0019867">
    <property type="term" value="C:outer membrane"/>
    <property type="evidence" value="ECO:0007669"/>
    <property type="project" value="InterPro"/>
</dbReference>
<dbReference type="InterPro" id="IPR011050">
    <property type="entry name" value="Pectin_lyase_fold/virulence"/>
</dbReference>
<sequence length="899" mass="98900">MVKIFKNYFSLCAFTTAILLFTHNADAKVQAESSTVQTNRVSGDAKNSKDFCNEDTTFYRCNDGKTYEILNKTYQKTHGESAEEVAIEVSGEGTGFKGENIIIRDASSADKLEKSFWKYSIIANNSGRVEIEKGAIDLTNGSGVQTGKEGMVYLTGVSITEKGSHKTDVDRHNKNSVFHMFENGGYIKFKEGKVKVANAHGVSFHGDASYIDILDSTVMVEGNASYGFRFVEEQKSENKKKANSYVKERLYTFWGESTLFEGLPRENLPKRGSVNLYNTVLMVPNSTAIYSRKSGSLIKLLENSKISGDLLLKADDGSYMKVSADSSIFVGGARVDESSTVELRLRDGSKWTLSRPKNENLRNSGSIGDSSISLIHITDSSLLFEKPQFSAAGNYQILRIGKGIGEVYKAQGKVHLYLNTYLNQGGALQDQKTDRLLIYGDIEGKTTVHVQSVPGSPGGSTGQGGNREGISIIQVSGEASEDSFQLEGGYVALESLPYQYRLYAYGPGSHLGKADSSQRLVAGNGDFWDFRLENRYMKPSLQPAIKPSSDQRLVPGNSDFGDFRLENKYIKANFEERVKDVVPQVPIYLLLPNALFHARLMDISNQNKQLEIQRTISTGMLEVHENHALFLRGYGGNYHYTSDLSALEYGYGGNLTYNAVEASALLHTIENPGITVSFGVMGSYGKFSLQPLDVEQSKKSAFDKWSITAYGSMQHGAGFYVDGLVSYGLFKGDVLTLLRGKTATLKGNPFSVSLAAGKAFVIGHKDLVFDPQVQVIYQNLQFDKAFDIDGFDIDMGKLDQLLMCVGGRLIKTLTTSQTEGVISFNGRLHFTHGLKEAQSVHFKDTFKLGAFGSSLEAGFGFNARLSSKFSLKGDLVYQHKLSKAGFSGISFSGGMRYRF</sequence>
<evidence type="ECO:0000256" key="1">
    <source>
        <dbReference type="SAM" id="SignalP"/>
    </source>
</evidence>